<dbReference type="RefSeq" id="WP_145812358.1">
    <property type="nucleotide sequence ID" value="NZ_JBIBEG010000016.1"/>
</dbReference>
<reference evidence="1 2" key="1">
    <citation type="submission" date="2024-10" db="EMBL/GenBank/DDBJ databases">
        <title>The Natural Products Discovery Center: Release of the First 8490 Sequenced Strains for Exploring Actinobacteria Biosynthetic Diversity.</title>
        <authorList>
            <person name="Kalkreuter E."/>
            <person name="Kautsar S.A."/>
            <person name="Yang D."/>
            <person name="Bader C.D."/>
            <person name="Teijaro C.N."/>
            <person name="Fluegel L."/>
            <person name="Davis C.M."/>
            <person name="Simpson J.R."/>
            <person name="Lauterbach L."/>
            <person name="Steele A.D."/>
            <person name="Gui C."/>
            <person name="Meng S."/>
            <person name="Li G."/>
            <person name="Viehrig K."/>
            <person name="Ye F."/>
            <person name="Su P."/>
            <person name="Kiefer A.F."/>
            <person name="Nichols A."/>
            <person name="Cepeda A.J."/>
            <person name="Yan W."/>
            <person name="Fan B."/>
            <person name="Jiang Y."/>
            <person name="Adhikari A."/>
            <person name="Zheng C.-J."/>
            <person name="Schuster L."/>
            <person name="Cowan T.M."/>
            <person name="Smanski M.J."/>
            <person name="Chevrette M.G."/>
            <person name="De Carvalho L.P.S."/>
            <person name="Shen B."/>
        </authorList>
    </citation>
    <scope>NUCLEOTIDE SEQUENCE [LARGE SCALE GENOMIC DNA]</scope>
    <source>
        <strain evidence="1 2">NPDC012540</strain>
    </source>
</reference>
<organism evidence="1 2">
    <name type="scientific">Streptomyces argenteolus</name>
    <dbReference type="NCBI Taxonomy" id="67274"/>
    <lineage>
        <taxon>Bacteria</taxon>
        <taxon>Bacillati</taxon>
        <taxon>Actinomycetota</taxon>
        <taxon>Actinomycetes</taxon>
        <taxon>Kitasatosporales</taxon>
        <taxon>Streptomycetaceae</taxon>
        <taxon>Streptomyces</taxon>
    </lineage>
</organism>
<protein>
    <submittedName>
        <fullName evidence="1">Uncharacterized protein</fullName>
    </submittedName>
</protein>
<evidence type="ECO:0000313" key="2">
    <source>
        <dbReference type="Proteomes" id="UP001602322"/>
    </source>
</evidence>
<sequence length="121" mass="12495">MSRNNEGELNFGQRFFGGLIGANANIQTNSSSHTGTSDPHVADLLAGVLALREDLGRVRSSPEAAHLDEVLAGVEDEITGTGQVGPDRLARLRHALEAAGAVADLLASAAAVRAVIEVLAD</sequence>
<proteinExistence type="predicted"/>
<gene>
    <name evidence="1" type="ORF">ACFY8O_33310</name>
</gene>
<comment type="caution">
    <text evidence="1">The sequence shown here is derived from an EMBL/GenBank/DDBJ whole genome shotgun (WGS) entry which is preliminary data.</text>
</comment>
<name>A0ABW6XG88_9ACTN</name>
<evidence type="ECO:0000313" key="1">
    <source>
        <dbReference type="EMBL" id="MFF5900778.1"/>
    </source>
</evidence>
<dbReference type="Proteomes" id="UP001602322">
    <property type="component" value="Unassembled WGS sequence"/>
</dbReference>
<accession>A0ABW6XG88</accession>
<dbReference type="EMBL" id="JBIBEG010000016">
    <property type="protein sequence ID" value="MFF5900778.1"/>
    <property type="molecule type" value="Genomic_DNA"/>
</dbReference>
<keyword evidence="2" id="KW-1185">Reference proteome</keyword>